<dbReference type="Proteomes" id="UP000619536">
    <property type="component" value="Unassembled WGS sequence"/>
</dbReference>
<dbReference type="AlphaFoldDB" id="A0A8J3EXK7"/>
<comment type="caution">
    <text evidence="2">The sequence shown here is derived from an EMBL/GenBank/DDBJ whole genome shotgun (WGS) entry which is preliminary data.</text>
</comment>
<reference evidence="2" key="1">
    <citation type="journal article" date="2014" name="Int. J. Syst. Evol. Microbiol.">
        <title>Complete genome sequence of Corynebacterium casei LMG S-19264T (=DSM 44701T), isolated from a smear-ripened cheese.</title>
        <authorList>
            <consortium name="US DOE Joint Genome Institute (JGI-PGF)"/>
            <person name="Walter F."/>
            <person name="Albersmeier A."/>
            <person name="Kalinowski J."/>
            <person name="Ruckert C."/>
        </authorList>
    </citation>
    <scope>NUCLEOTIDE SEQUENCE</scope>
    <source>
        <strain evidence="2">CCM 8606</strain>
    </source>
</reference>
<keyword evidence="1" id="KW-0812">Transmembrane</keyword>
<feature type="transmembrane region" description="Helical" evidence="1">
    <location>
        <begin position="43"/>
        <end position="64"/>
    </location>
</feature>
<keyword evidence="1" id="KW-0472">Membrane</keyword>
<evidence type="ECO:0000256" key="1">
    <source>
        <dbReference type="SAM" id="Phobius"/>
    </source>
</evidence>
<evidence type="ECO:0000313" key="2">
    <source>
        <dbReference type="EMBL" id="GGI12964.1"/>
    </source>
</evidence>
<dbReference type="RefSeq" id="WP_188354527.1">
    <property type="nucleotide sequence ID" value="NZ_BMDH01000001.1"/>
</dbReference>
<sequence length="83" mass="9051">MHESTQHSETISTRRRRWKSLIKLTLLPQIVSFLRLFDGATRALIVVALLLSTVSIATVAVGGFSIDLPDESVVVETDASSAQ</sequence>
<organism evidence="2 3">
    <name type="scientific">Galliscardovia ingluviei</name>
    <dbReference type="NCBI Taxonomy" id="1769422"/>
    <lineage>
        <taxon>Bacteria</taxon>
        <taxon>Bacillati</taxon>
        <taxon>Actinomycetota</taxon>
        <taxon>Actinomycetes</taxon>
        <taxon>Bifidobacteriales</taxon>
        <taxon>Bifidobacteriaceae</taxon>
        <taxon>Galliscardovia</taxon>
    </lineage>
</organism>
<dbReference type="EMBL" id="BMDH01000001">
    <property type="protein sequence ID" value="GGI12964.1"/>
    <property type="molecule type" value="Genomic_DNA"/>
</dbReference>
<proteinExistence type="predicted"/>
<keyword evidence="3" id="KW-1185">Reference proteome</keyword>
<accession>A0A8J3EXK7</accession>
<protein>
    <submittedName>
        <fullName evidence="2">Uncharacterized protein</fullName>
    </submittedName>
</protein>
<evidence type="ECO:0000313" key="3">
    <source>
        <dbReference type="Proteomes" id="UP000619536"/>
    </source>
</evidence>
<gene>
    <name evidence="2" type="ORF">GCM10007377_03590</name>
</gene>
<keyword evidence="1" id="KW-1133">Transmembrane helix</keyword>
<reference evidence="2" key="2">
    <citation type="submission" date="2020-09" db="EMBL/GenBank/DDBJ databases">
        <authorList>
            <person name="Sun Q."/>
            <person name="Sedlacek I."/>
        </authorList>
    </citation>
    <scope>NUCLEOTIDE SEQUENCE</scope>
    <source>
        <strain evidence="2">CCM 8606</strain>
    </source>
</reference>
<name>A0A8J3EXK7_9BIFI</name>